<dbReference type="InterPro" id="IPR005119">
    <property type="entry name" value="LysR_subst-bd"/>
</dbReference>
<evidence type="ECO:0000313" key="6">
    <source>
        <dbReference type="EMBL" id="MFL9927312.1"/>
    </source>
</evidence>
<dbReference type="CDD" id="cd08422">
    <property type="entry name" value="PBP2_CrgA_like"/>
    <property type="match status" value="1"/>
</dbReference>
<organism evidence="6 7">
    <name type="scientific">Herbaspirillum lusitanum</name>
    <dbReference type="NCBI Taxonomy" id="213312"/>
    <lineage>
        <taxon>Bacteria</taxon>
        <taxon>Pseudomonadati</taxon>
        <taxon>Pseudomonadota</taxon>
        <taxon>Betaproteobacteria</taxon>
        <taxon>Burkholderiales</taxon>
        <taxon>Oxalobacteraceae</taxon>
        <taxon>Herbaspirillum</taxon>
    </lineage>
</organism>
<evidence type="ECO:0000256" key="1">
    <source>
        <dbReference type="ARBA" id="ARBA00009437"/>
    </source>
</evidence>
<feature type="domain" description="HTH lysR-type" evidence="5">
    <location>
        <begin position="1"/>
        <end position="59"/>
    </location>
</feature>
<dbReference type="Pfam" id="PF03466">
    <property type="entry name" value="LysR_substrate"/>
    <property type="match status" value="1"/>
</dbReference>
<comment type="caution">
    <text evidence="6">The sequence shown here is derived from an EMBL/GenBank/DDBJ whole genome shotgun (WGS) entry which is preliminary data.</text>
</comment>
<accession>A0ABW9AGZ9</accession>
<proteinExistence type="inferred from homology"/>
<dbReference type="PANTHER" id="PTHR30537:SF5">
    <property type="entry name" value="HTH-TYPE TRANSCRIPTIONAL ACTIVATOR TTDR-RELATED"/>
    <property type="match status" value="1"/>
</dbReference>
<dbReference type="RefSeq" id="WP_408160555.1">
    <property type="nucleotide sequence ID" value="NZ_JAQQFM010000014.1"/>
</dbReference>
<keyword evidence="7" id="KW-1185">Reference proteome</keyword>
<evidence type="ECO:0000313" key="7">
    <source>
        <dbReference type="Proteomes" id="UP001629246"/>
    </source>
</evidence>
<dbReference type="SUPFAM" id="SSF53850">
    <property type="entry name" value="Periplasmic binding protein-like II"/>
    <property type="match status" value="1"/>
</dbReference>
<dbReference type="EMBL" id="JAQQFM010000014">
    <property type="protein sequence ID" value="MFL9927312.1"/>
    <property type="molecule type" value="Genomic_DNA"/>
</dbReference>
<dbReference type="PANTHER" id="PTHR30537">
    <property type="entry name" value="HTH-TYPE TRANSCRIPTIONAL REGULATOR"/>
    <property type="match status" value="1"/>
</dbReference>
<sequence length="296" mass="32860">MDRLDAMKVFCTVVETGGFSKAAEKLGVSTSSVTNQVAGLESLFNIKLLNRTTRSMSVTEEGQRCYDTAQQLLADMSMLEDELTHSHATPKGTLHVGMSNVAARQYIGPELPRFMAMYPEIKLRLTVSDHLVDMVEAGIDVLIRVGHAPNANMVAKQIMETSFICCAAPSYLEKYGWPDTPDKLGEYQCLNFISPNTGQLRTWVFEKDGQRIEHLPQAAAAADHVETLIEMAKAGGGLIQQLSPALLPYIRTGALVPILREWEMPAESVWVLFPPRHHRAAKVKAFVDFVQDPFNR</sequence>
<evidence type="ECO:0000256" key="3">
    <source>
        <dbReference type="ARBA" id="ARBA00023125"/>
    </source>
</evidence>
<keyword evidence="3" id="KW-0238">DNA-binding</keyword>
<reference evidence="6 7" key="1">
    <citation type="journal article" date="2024" name="Chem. Sci.">
        <title>Discovery of megapolipeptins by genome mining of a Burkholderiales bacteria collection.</title>
        <authorList>
            <person name="Paulo B.S."/>
            <person name="Recchia M.J.J."/>
            <person name="Lee S."/>
            <person name="Fergusson C.H."/>
            <person name="Romanowski S.B."/>
            <person name="Hernandez A."/>
            <person name="Krull N."/>
            <person name="Liu D.Y."/>
            <person name="Cavanagh H."/>
            <person name="Bos A."/>
            <person name="Gray C.A."/>
            <person name="Murphy B.T."/>
            <person name="Linington R.G."/>
            <person name="Eustaquio A.S."/>
        </authorList>
    </citation>
    <scope>NUCLEOTIDE SEQUENCE [LARGE SCALE GENOMIC DNA]</scope>
    <source>
        <strain evidence="6 7">RL21-008-BIB-A</strain>
    </source>
</reference>
<dbReference type="Gene3D" id="1.10.10.10">
    <property type="entry name" value="Winged helix-like DNA-binding domain superfamily/Winged helix DNA-binding domain"/>
    <property type="match status" value="1"/>
</dbReference>
<dbReference type="SUPFAM" id="SSF46785">
    <property type="entry name" value="Winged helix' DNA-binding domain"/>
    <property type="match status" value="1"/>
</dbReference>
<dbReference type="InterPro" id="IPR000847">
    <property type="entry name" value="LysR_HTH_N"/>
</dbReference>
<dbReference type="InterPro" id="IPR036388">
    <property type="entry name" value="WH-like_DNA-bd_sf"/>
</dbReference>
<dbReference type="Pfam" id="PF00126">
    <property type="entry name" value="HTH_1"/>
    <property type="match status" value="1"/>
</dbReference>
<comment type="similarity">
    <text evidence="1">Belongs to the LysR transcriptional regulatory family.</text>
</comment>
<dbReference type="Gene3D" id="3.40.190.290">
    <property type="match status" value="1"/>
</dbReference>
<keyword evidence="4" id="KW-0804">Transcription</keyword>
<protein>
    <submittedName>
        <fullName evidence="6">LysR family transcriptional regulator</fullName>
    </submittedName>
</protein>
<dbReference type="Proteomes" id="UP001629246">
    <property type="component" value="Unassembled WGS sequence"/>
</dbReference>
<evidence type="ECO:0000256" key="2">
    <source>
        <dbReference type="ARBA" id="ARBA00023015"/>
    </source>
</evidence>
<name>A0ABW9AGZ9_9BURK</name>
<evidence type="ECO:0000259" key="5">
    <source>
        <dbReference type="PROSITE" id="PS50931"/>
    </source>
</evidence>
<dbReference type="InterPro" id="IPR036390">
    <property type="entry name" value="WH_DNA-bd_sf"/>
</dbReference>
<gene>
    <name evidence="6" type="ORF">PQR62_23770</name>
</gene>
<dbReference type="PROSITE" id="PS50931">
    <property type="entry name" value="HTH_LYSR"/>
    <property type="match status" value="1"/>
</dbReference>
<keyword evidence="2" id="KW-0805">Transcription regulation</keyword>
<evidence type="ECO:0000256" key="4">
    <source>
        <dbReference type="ARBA" id="ARBA00023163"/>
    </source>
</evidence>
<dbReference type="InterPro" id="IPR058163">
    <property type="entry name" value="LysR-type_TF_proteobact-type"/>
</dbReference>